<reference evidence="1" key="1">
    <citation type="submission" date="2021-06" db="EMBL/GenBank/DDBJ databases">
        <authorList>
            <person name="Kallberg Y."/>
            <person name="Tangrot J."/>
            <person name="Rosling A."/>
        </authorList>
    </citation>
    <scope>NUCLEOTIDE SEQUENCE</scope>
    <source>
        <strain evidence="1">MA453B</strain>
    </source>
</reference>
<evidence type="ECO:0000313" key="1">
    <source>
        <dbReference type="EMBL" id="CAG8746011.1"/>
    </source>
</evidence>
<dbReference type="AlphaFoldDB" id="A0A9N9ISC5"/>
<keyword evidence="2" id="KW-1185">Reference proteome</keyword>
<dbReference type="EMBL" id="CAJVPY010014342">
    <property type="protein sequence ID" value="CAG8746011.1"/>
    <property type="molecule type" value="Genomic_DNA"/>
</dbReference>
<feature type="non-terminal residue" evidence="1">
    <location>
        <position position="1"/>
    </location>
</feature>
<gene>
    <name evidence="1" type="ORF">DERYTH_LOCUS16443</name>
</gene>
<evidence type="ECO:0000313" key="2">
    <source>
        <dbReference type="Proteomes" id="UP000789405"/>
    </source>
</evidence>
<organism evidence="1 2">
    <name type="scientific">Dentiscutata erythropus</name>
    <dbReference type="NCBI Taxonomy" id="1348616"/>
    <lineage>
        <taxon>Eukaryota</taxon>
        <taxon>Fungi</taxon>
        <taxon>Fungi incertae sedis</taxon>
        <taxon>Mucoromycota</taxon>
        <taxon>Glomeromycotina</taxon>
        <taxon>Glomeromycetes</taxon>
        <taxon>Diversisporales</taxon>
        <taxon>Gigasporaceae</taxon>
        <taxon>Dentiscutata</taxon>
    </lineage>
</organism>
<comment type="caution">
    <text evidence="1">The sequence shown here is derived from an EMBL/GenBank/DDBJ whole genome shotgun (WGS) entry which is preliminary data.</text>
</comment>
<protein>
    <submittedName>
        <fullName evidence="1">11131_t:CDS:1</fullName>
    </submittedName>
</protein>
<name>A0A9N9ISC5_9GLOM</name>
<dbReference type="Proteomes" id="UP000789405">
    <property type="component" value="Unassembled WGS sequence"/>
</dbReference>
<proteinExistence type="predicted"/>
<accession>A0A9N9ISC5</accession>
<sequence length="51" mass="5447">NPIFLENCNSAAPMDLKYNITALLSQLPIAHICVNNKPASIAAVALPILML</sequence>